<accession>A0ABR3GIH9</accession>
<evidence type="ECO:0000256" key="2">
    <source>
        <dbReference type="ARBA" id="ARBA00022980"/>
    </source>
</evidence>
<dbReference type="SMART" id="SM01374">
    <property type="entry name" value="Ribosomal_L14"/>
    <property type="match status" value="1"/>
</dbReference>
<dbReference type="InterPro" id="IPR036853">
    <property type="entry name" value="Ribosomal_uL14_sf"/>
</dbReference>
<dbReference type="InterPro" id="IPR005745">
    <property type="entry name" value="Ribosomal_uL14_bac-type"/>
</dbReference>
<evidence type="ECO:0000256" key="4">
    <source>
        <dbReference type="RuleBase" id="RU003949"/>
    </source>
</evidence>
<evidence type="ECO:0000256" key="1">
    <source>
        <dbReference type="ARBA" id="ARBA00010745"/>
    </source>
</evidence>
<keyword evidence="6" id="KW-1185">Reference proteome</keyword>
<dbReference type="InterPro" id="IPR000218">
    <property type="entry name" value="Ribosomal_uL14"/>
</dbReference>
<dbReference type="EMBL" id="JBBBZM010000063">
    <property type="protein sequence ID" value="KAL0635735.1"/>
    <property type="molecule type" value="Genomic_DNA"/>
</dbReference>
<dbReference type="Proteomes" id="UP001447188">
    <property type="component" value="Unassembled WGS sequence"/>
</dbReference>
<dbReference type="Gene3D" id="2.40.150.20">
    <property type="entry name" value="Ribosomal protein L14"/>
    <property type="match status" value="1"/>
</dbReference>
<evidence type="ECO:0000313" key="6">
    <source>
        <dbReference type="Proteomes" id="UP001447188"/>
    </source>
</evidence>
<dbReference type="PANTHER" id="PTHR11761">
    <property type="entry name" value="50S/60S RIBOSOMAL PROTEIN L14/L23"/>
    <property type="match status" value="1"/>
</dbReference>
<keyword evidence="3 4" id="KW-0687">Ribonucleoprotein</keyword>
<dbReference type="HAMAP" id="MF_01367">
    <property type="entry name" value="Ribosomal_uL14"/>
    <property type="match status" value="1"/>
</dbReference>
<comment type="caution">
    <text evidence="5">The sequence shown here is derived from an EMBL/GenBank/DDBJ whole genome shotgun (WGS) entry which is preliminary data.</text>
</comment>
<sequence length="139" mass="15110">MFPSRVLGMVQLKSMLTCIDNSGAALVECVMVLKRKKPAGIGDKIVVVIQKQRSLGQDLSATAQAAVKVRRGDVCHAVVVRTKKKYSRPDGSYIRFDDNACVLVNKAGDPLGTRLSGVVGEELKRKNWSKILSLAPMNV</sequence>
<reference evidence="5 6" key="1">
    <citation type="submission" date="2024-02" db="EMBL/GenBank/DDBJ databases">
        <title>Discinaceae phylogenomics.</title>
        <authorList>
            <person name="Dirks A.C."/>
            <person name="James T.Y."/>
        </authorList>
    </citation>
    <scope>NUCLEOTIDE SEQUENCE [LARGE SCALE GENOMIC DNA]</scope>
    <source>
        <strain evidence="5 6">ACD0624</strain>
    </source>
</reference>
<dbReference type="PANTHER" id="PTHR11761:SF3">
    <property type="entry name" value="LARGE RIBOSOMAL SUBUNIT PROTEIN UL14M"/>
    <property type="match status" value="1"/>
</dbReference>
<gene>
    <name evidence="5" type="primary">mrpl38</name>
    <name evidence="5" type="ORF">Q9L58_005268</name>
</gene>
<organism evidence="5 6">
    <name type="scientific">Discina gigas</name>
    <dbReference type="NCBI Taxonomy" id="1032678"/>
    <lineage>
        <taxon>Eukaryota</taxon>
        <taxon>Fungi</taxon>
        <taxon>Dikarya</taxon>
        <taxon>Ascomycota</taxon>
        <taxon>Pezizomycotina</taxon>
        <taxon>Pezizomycetes</taxon>
        <taxon>Pezizales</taxon>
        <taxon>Discinaceae</taxon>
        <taxon>Discina</taxon>
    </lineage>
</organism>
<proteinExistence type="inferred from homology"/>
<dbReference type="CDD" id="cd00337">
    <property type="entry name" value="Ribosomal_uL14"/>
    <property type="match status" value="1"/>
</dbReference>
<evidence type="ECO:0000313" key="5">
    <source>
        <dbReference type="EMBL" id="KAL0635735.1"/>
    </source>
</evidence>
<comment type="similarity">
    <text evidence="1 4">Belongs to the universal ribosomal protein uL14 family.</text>
</comment>
<evidence type="ECO:0000256" key="3">
    <source>
        <dbReference type="ARBA" id="ARBA00023274"/>
    </source>
</evidence>
<dbReference type="PROSITE" id="PS00049">
    <property type="entry name" value="RIBOSOMAL_L14"/>
    <property type="match status" value="1"/>
</dbReference>
<name>A0ABR3GIH9_9PEZI</name>
<keyword evidence="2 4" id="KW-0689">Ribosomal protein</keyword>
<dbReference type="InterPro" id="IPR019972">
    <property type="entry name" value="Ribosomal_uL14_CS"/>
</dbReference>
<dbReference type="NCBIfam" id="TIGR01067">
    <property type="entry name" value="rplN_bact"/>
    <property type="match status" value="1"/>
</dbReference>
<dbReference type="SUPFAM" id="SSF50193">
    <property type="entry name" value="Ribosomal protein L14"/>
    <property type="match status" value="1"/>
</dbReference>
<dbReference type="GO" id="GO:0005840">
    <property type="term" value="C:ribosome"/>
    <property type="evidence" value="ECO:0007669"/>
    <property type="project" value="UniProtKB-KW"/>
</dbReference>
<dbReference type="Pfam" id="PF00238">
    <property type="entry name" value="Ribosomal_L14"/>
    <property type="match status" value="1"/>
</dbReference>
<protein>
    <submittedName>
        <fullName evidence="5">54S ribosomal protein L38, mitochondrial</fullName>
    </submittedName>
</protein>